<keyword evidence="5" id="KW-0862">Zinc</keyword>
<evidence type="ECO:0000256" key="3">
    <source>
        <dbReference type="ARBA" id="ARBA00022723"/>
    </source>
</evidence>
<evidence type="ECO:0000313" key="9">
    <source>
        <dbReference type="EMBL" id="KAK9687148.1"/>
    </source>
</evidence>
<dbReference type="PANTHER" id="PTHR11409:SF42">
    <property type="entry name" value="ADENOSINE DEAMINASE-LIKE PROTEIN"/>
    <property type="match status" value="1"/>
</dbReference>
<dbReference type="PANTHER" id="PTHR11409">
    <property type="entry name" value="ADENOSINE DEAMINASE"/>
    <property type="match status" value="1"/>
</dbReference>
<dbReference type="InterPro" id="IPR006330">
    <property type="entry name" value="Ado/ade_deaminase"/>
</dbReference>
<dbReference type="EMBL" id="JASPKY010000659">
    <property type="protein sequence ID" value="KAK9687148.1"/>
    <property type="molecule type" value="Genomic_DNA"/>
</dbReference>
<comment type="catalytic activity">
    <reaction evidence="7">
        <text>N(6)-methyl-AMP + H2O + H(+) = IMP + methylamine</text>
        <dbReference type="Rhea" id="RHEA:16001"/>
        <dbReference type="ChEBI" id="CHEBI:15377"/>
        <dbReference type="ChEBI" id="CHEBI:15378"/>
        <dbReference type="ChEBI" id="CHEBI:58053"/>
        <dbReference type="ChEBI" id="CHEBI:59338"/>
        <dbReference type="ChEBI" id="CHEBI:144842"/>
    </reaction>
    <physiologicalReaction direction="left-to-right" evidence="7">
        <dbReference type="Rhea" id="RHEA:16002"/>
    </physiologicalReaction>
</comment>
<dbReference type="InterPro" id="IPR032466">
    <property type="entry name" value="Metal_Hydrolase"/>
</dbReference>
<dbReference type="Pfam" id="PF00962">
    <property type="entry name" value="A_deaminase"/>
    <property type="match status" value="1"/>
</dbReference>
<dbReference type="GO" id="GO:0004000">
    <property type="term" value="F:adenosine deaminase activity"/>
    <property type="evidence" value="ECO:0007669"/>
    <property type="project" value="TreeGrafter"/>
</dbReference>
<keyword evidence="6" id="KW-0546">Nucleotide metabolism</keyword>
<comment type="cofactor">
    <cofactor evidence="1">
        <name>Zn(2+)</name>
        <dbReference type="ChEBI" id="CHEBI:29105"/>
    </cofactor>
</comment>
<dbReference type="CDD" id="cd00443">
    <property type="entry name" value="ADA_AMPD"/>
    <property type="match status" value="1"/>
</dbReference>
<evidence type="ECO:0000256" key="1">
    <source>
        <dbReference type="ARBA" id="ARBA00001947"/>
    </source>
</evidence>
<feature type="domain" description="Adenosine deaminase" evidence="8">
    <location>
        <begin position="9"/>
        <end position="327"/>
    </location>
</feature>
<comment type="caution">
    <text evidence="9">The sequence shown here is derived from an EMBL/GenBank/DDBJ whole genome shotgun (WGS) entry which is preliminary data.</text>
</comment>
<dbReference type="Gene3D" id="3.20.20.140">
    <property type="entry name" value="Metal-dependent hydrolases"/>
    <property type="match status" value="1"/>
</dbReference>
<keyword evidence="10" id="KW-1185">Reference proteome</keyword>
<evidence type="ECO:0000256" key="5">
    <source>
        <dbReference type="ARBA" id="ARBA00022833"/>
    </source>
</evidence>
<dbReference type="InterPro" id="IPR001365">
    <property type="entry name" value="A_deaminase_dom"/>
</dbReference>
<dbReference type="GO" id="GO:0046103">
    <property type="term" value="P:inosine biosynthetic process"/>
    <property type="evidence" value="ECO:0007669"/>
    <property type="project" value="TreeGrafter"/>
</dbReference>
<evidence type="ECO:0000256" key="4">
    <source>
        <dbReference type="ARBA" id="ARBA00022801"/>
    </source>
</evidence>
<evidence type="ECO:0000313" key="10">
    <source>
        <dbReference type="Proteomes" id="UP001458880"/>
    </source>
</evidence>
<keyword evidence="3" id="KW-0479">Metal-binding</keyword>
<dbReference type="SUPFAM" id="SSF51556">
    <property type="entry name" value="Metallo-dependent hydrolases"/>
    <property type="match status" value="1"/>
</dbReference>
<dbReference type="GO" id="GO:0009117">
    <property type="term" value="P:nucleotide metabolic process"/>
    <property type="evidence" value="ECO:0007669"/>
    <property type="project" value="UniProtKB-KW"/>
</dbReference>
<dbReference type="GO" id="GO:0006154">
    <property type="term" value="P:adenosine catabolic process"/>
    <property type="evidence" value="ECO:0007669"/>
    <property type="project" value="TreeGrafter"/>
</dbReference>
<proteinExistence type="inferred from homology"/>
<gene>
    <name evidence="9" type="ORF">QE152_g36665</name>
</gene>
<organism evidence="9 10">
    <name type="scientific">Popillia japonica</name>
    <name type="common">Japanese beetle</name>
    <dbReference type="NCBI Taxonomy" id="7064"/>
    <lineage>
        <taxon>Eukaryota</taxon>
        <taxon>Metazoa</taxon>
        <taxon>Ecdysozoa</taxon>
        <taxon>Arthropoda</taxon>
        <taxon>Hexapoda</taxon>
        <taxon>Insecta</taxon>
        <taxon>Pterygota</taxon>
        <taxon>Neoptera</taxon>
        <taxon>Endopterygota</taxon>
        <taxon>Coleoptera</taxon>
        <taxon>Polyphaga</taxon>
        <taxon>Scarabaeiformia</taxon>
        <taxon>Scarabaeidae</taxon>
        <taxon>Rutelinae</taxon>
        <taxon>Popillia</taxon>
    </lineage>
</organism>
<evidence type="ECO:0000259" key="8">
    <source>
        <dbReference type="Pfam" id="PF00962"/>
    </source>
</evidence>
<protein>
    <submittedName>
        <fullName evidence="9">Adenosine deaminase</fullName>
    </submittedName>
</protein>
<evidence type="ECO:0000256" key="7">
    <source>
        <dbReference type="ARBA" id="ARBA00048787"/>
    </source>
</evidence>
<dbReference type="Proteomes" id="UP001458880">
    <property type="component" value="Unassembled WGS sequence"/>
</dbReference>
<dbReference type="GO" id="GO:0046872">
    <property type="term" value="F:metal ion binding"/>
    <property type="evidence" value="ECO:0007669"/>
    <property type="project" value="UniProtKB-KW"/>
</dbReference>
<evidence type="ECO:0000256" key="2">
    <source>
        <dbReference type="ARBA" id="ARBA00006676"/>
    </source>
</evidence>
<name>A0AAW1ICM3_POPJA</name>
<comment type="similarity">
    <text evidence="2">Belongs to the metallo-dependent hydrolases superfamily. Adenosine and AMP deaminases family.</text>
</comment>
<accession>A0AAW1ICM3</accession>
<evidence type="ECO:0000256" key="6">
    <source>
        <dbReference type="ARBA" id="ARBA00023080"/>
    </source>
</evidence>
<reference evidence="9 10" key="1">
    <citation type="journal article" date="2024" name="BMC Genomics">
        <title>De novo assembly and annotation of Popillia japonica's genome with initial clues to its potential as an invasive pest.</title>
        <authorList>
            <person name="Cucini C."/>
            <person name="Boschi S."/>
            <person name="Funari R."/>
            <person name="Cardaioli E."/>
            <person name="Iannotti N."/>
            <person name="Marturano G."/>
            <person name="Paoli F."/>
            <person name="Bruttini M."/>
            <person name="Carapelli A."/>
            <person name="Frati F."/>
            <person name="Nardi F."/>
        </authorList>
    </citation>
    <scope>NUCLEOTIDE SEQUENCE [LARGE SCALE GENOMIC DNA]</scope>
    <source>
        <strain evidence="9">DMR45628</strain>
    </source>
</reference>
<keyword evidence="4" id="KW-0378">Hydrolase</keyword>
<sequence>MNEFCKNLPKIELHAHLNGSLSSQTLKKLGCFDESIEEYHRLNKVMERSSRTLDECFLLFKVAHNATRTKEAVYTATKDVIEEFFNDNAIYLELRTTPRSEECMTMEEYVETVVKAIQDNKLNIIVKLLLSIDRRYQLPASDNVMNLIIKMKNKYPDIIKGVDLSGNPNVGIFNSELFKKAKESGLSLSLHCGEVKNDKEVEEMLFLNPDRIGHATCIHPKYEGSEELWNLYCQKLIPAECCLTSNVVCGTSKSYANHHILEWIKNDLPFTISTDDKGVFNTTLSTEYELLQRHFDLNDSDLWKINYNSIDYSFAESSEKDKLRDIMLEWKTKYMK</sequence>
<dbReference type="AlphaFoldDB" id="A0AAW1ICM3"/>